<feature type="region of interest" description="Disordered" evidence="2">
    <location>
        <begin position="1"/>
        <end position="101"/>
    </location>
</feature>
<accession>A0A9W8AVC4</accession>
<evidence type="ECO:0000259" key="4">
    <source>
        <dbReference type="PROSITE" id="PS50026"/>
    </source>
</evidence>
<evidence type="ECO:0000313" key="5">
    <source>
        <dbReference type="EMBL" id="KAJ1970123.1"/>
    </source>
</evidence>
<dbReference type="PROSITE" id="PS50026">
    <property type="entry name" value="EGF_3"/>
    <property type="match status" value="1"/>
</dbReference>
<name>A0A9W8AVC4_9FUNG</name>
<feature type="compositionally biased region" description="Polar residues" evidence="2">
    <location>
        <begin position="40"/>
        <end position="50"/>
    </location>
</feature>
<keyword evidence="1" id="KW-0245">EGF-like domain</keyword>
<comment type="caution">
    <text evidence="5">The sequence shown here is derived from an EMBL/GenBank/DDBJ whole genome shotgun (WGS) entry which is preliminary data.</text>
</comment>
<feature type="transmembrane region" description="Helical" evidence="3">
    <location>
        <begin position="186"/>
        <end position="204"/>
    </location>
</feature>
<keyword evidence="3" id="KW-0472">Membrane</keyword>
<organism evidence="5 6">
    <name type="scientific">Dispira parvispora</name>
    <dbReference type="NCBI Taxonomy" id="1520584"/>
    <lineage>
        <taxon>Eukaryota</taxon>
        <taxon>Fungi</taxon>
        <taxon>Fungi incertae sedis</taxon>
        <taxon>Zoopagomycota</taxon>
        <taxon>Kickxellomycotina</taxon>
        <taxon>Dimargaritomycetes</taxon>
        <taxon>Dimargaritales</taxon>
        <taxon>Dimargaritaceae</taxon>
        <taxon>Dispira</taxon>
    </lineage>
</organism>
<dbReference type="PROSITE" id="PS00022">
    <property type="entry name" value="EGF_1"/>
    <property type="match status" value="1"/>
</dbReference>
<protein>
    <recommendedName>
        <fullName evidence="4">EGF-like domain-containing protein</fullName>
    </recommendedName>
</protein>
<keyword evidence="3" id="KW-0812">Transmembrane</keyword>
<dbReference type="EMBL" id="JANBPY010000005">
    <property type="protein sequence ID" value="KAJ1970123.1"/>
    <property type="molecule type" value="Genomic_DNA"/>
</dbReference>
<keyword evidence="6" id="KW-1185">Reference proteome</keyword>
<dbReference type="PROSITE" id="PS01186">
    <property type="entry name" value="EGF_2"/>
    <property type="match status" value="1"/>
</dbReference>
<feature type="compositionally biased region" description="Polar residues" evidence="2">
    <location>
        <begin position="74"/>
        <end position="92"/>
    </location>
</feature>
<proteinExistence type="predicted"/>
<evidence type="ECO:0000256" key="3">
    <source>
        <dbReference type="SAM" id="Phobius"/>
    </source>
</evidence>
<gene>
    <name evidence="5" type="ORF">IWQ62_000163</name>
</gene>
<comment type="caution">
    <text evidence="1">Lacks conserved residue(s) required for the propagation of feature annotation.</text>
</comment>
<keyword evidence="3" id="KW-1133">Transmembrane helix</keyword>
<dbReference type="InterPro" id="IPR000742">
    <property type="entry name" value="EGF"/>
</dbReference>
<feature type="disulfide bond" evidence="1">
    <location>
        <begin position="258"/>
        <end position="267"/>
    </location>
</feature>
<dbReference type="Proteomes" id="UP001150925">
    <property type="component" value="Unassembled WGS sequence"/>
</dbReference>
<dbReference type="OrthoDB" id="5641856at2759"/>
<sequence length="272" mass="29121">MADPPASCKTPFVVNPPSALRRSESNNELGSVPKPHRMVTAQSVRCTSWAGQPESALEPVSNDGGAATNRRFESQPSDCPSAVSSLENMDQRTSSPTCTLSSTSVNLNSSCTKNPLGPTEWSLQETPGYSKPRPISSLHTTEKIAPWCGSAPSLAPVSGDGNPAHEKFRSQALVSRLGWARERHPVFWVSICLVTCLIVTAFVACHIKSQDYVCQRGIGHQAPLCQALITLQCEPLLPCSNDGVSYLTIDEGICACSCPKGFLGKTCQTPFT</sequence>
<dbReference type="AlphaFoldDB" id="A0A9W8AVC4"/>
<feature type="disulfide bond" evidence="1">
    <location>
        <begin position="239"/>
        <end position="256"/>
    </location>
</feature>
<evidence type="ECO:0000313" key="6">
    <source>
        <dbReference type="Proteomes" id="UP001150925"/>
    </source>
</evidence>
<keyword evidence="1" id="KW-1015">Disulfide bond</keyword>
<reference evidence="5" key="1">
    <citation type="submission" date="2022-07" db="EMBL/GenBank/DDBJ databases">
        <title>Phylogenomic reconstructions and comparative analyses of Kickxellomycotina fungi.</title>
        <authorList>
            <person name="Reynolds N.K."/>
            <person name="Stajich J.E."/>
            <person name="Barry K."/>
            <person name="Grigoriev I.V."/>
            <person name="Crous P."/>
            <person name="Smith M.E."/>
        </authorList>
    </citation>
    <scope>NUCLEOTIDE SEQUENCE</scope>
    <source>
        <strain evidence="5">RSA 1196</strain>
    </source>
</reference>
<evidence type="ECO:0000256" key="2">
    <source>
        <dbReference type="SAM" id="MobiDB-lite"/>
    </source>
</evidence>
<evidence type="ECO:0000256" key="1">
    <source>
        <dbReference type="PROSITE-ProRule" id="PRU00076"/>
    </source>
</evidence>
<feature type="domain" description="EGF-like" evidence="4">
    <location>
        <begin position="229"/>
        <end position="268"/>
    </location>
</feature>